<evidence type="ECO:0000313" key="4">
    <source>
        <dbReference type="EMBL" id="AIE61328.1"/>
    </source>
</evidence>
<keyword evidence="2 3" id="KW-0479">Metal-binding</keyword>
<reference evidence="4 5" key="1">
    <citation type="journal article" date="2015" name="BMC Genomics">
        <title>Transcriptome analysis of thermophilic methylotrophic Bacillus methanolicus MGA3 using RNA-sequencing provides detailed insights into its previously uncharted transcriptional landscape.</title>
        <authorList>
            <person name="Irla M."/>
            <person name="Neshat A."/>
            <person name="Brautaset T."/>
            <person name="Ruckert C."/>
            <person name="Kalinowski J."/>
            <person name="Wendisch V.F."/>
        </authorList>
    </citation>
    <scope>NUCLEOTIDE SEQUENCE [LARGE SCALE GENOMIC DNA]</scope>
    <source>
        <strain evidence="5">MGA3 / ATCC 53907</strain>
    </source>
</reference>
<dbReference type="OrthoDB" id="9811413at2"/>
<accession>I3DU63</accession>
<dbReference type="AlphaFoldDB" id="I3DU63"/>
<feature type="binding site" evidence="3">
    <location>
        <position position="123"/>
    </location>
    <ligand>
        <name>a divalent metal cation</name>
        <dbReference type="ChEBI" id="CHEBI:60240"/>
    </ligand>
</feature>
<dbReference type="GO" id="GO:0046872">
    <property type="term" value="F:metal ion binding"/>
    <property type="evidence" value="ECO:0007669"/>
    <property type="project" value="UniProtKB-KW"/>
</dbReference>
<dbReference type="SUPFAM" id="SSF109854">
    <property type="entry name" value="DinB/YfiT-like putative metalloenzymes"/>
    <property type="match status" value="1"/>
</dbReference>
<comment type="similarity">
    <text evidence="1">Belongs to the DinB family.</text>
</comment>
<feature type="binding site" evidence="3">
    <location>
        <position position="127"/>
    </location>
    <ligand>
        <name>a divalent metal cation</name>
        <dbReference type="ChEBI" id="CHEBI:60240"/>
    </ligand>
</feature>
<dbReference type="HOGENOM" id="CLU_101283_0_0_9"/>
<organism evidence="4 5">
    <name type="scientific">Bacillus methanolicus (strain MGA3 / ATCC 53907)</name>
    <dbReference type="NCBI Taxonomy" id="796606"/>
    <lineage>
        <taxon>Bacteria</taxon>
        <taxon>Bacillati</taxon>
        <taxon>Bacillota</taxon>
        <taxon>Bacilli</taxon>
        <taxon>Bacillales</taxon>
        <taxon>Bacillaceae</taxon>
        <taxon>Bacillus</taxon>
    </lineage>
</organism>
<dbReference type="eggNOG" id="COG2318">
    <property type="taxonomic scope" value="Bacteria"/>
</dbReference>
<dbReference type="PANTHER" id="PTHR37302:SF1">
    <property type="entry name" value="PROTEIN DINB"/>
    <property type="match status" value="1"/>
</dbReference>
<feature type="binding site" evidence="3">
    <location>
        <position position="45"/>
    </location>
    <ligand>
        <name>a divalent metal cation</name>
        <dbReference type="ChEBI" id="CHEBI:60240"/>
    </ligand>
</feature>
<dbReference type="EMBL" id="CP007739">
    <property type="protein sequence ID" value="AIE61328.1"/>
    <property type="molecule type" value="Genomic_DNA"/>
</dbReference>
<evidence type="ECO:0000256" key="2">
    <source>
        <dbReference type="ARBA" id="ARBA00022723"/>
    </source>
</evidence>
<name>I3DU63_BACMM</name>
<dbReference type="STRING" id="796606.BMMGA3_14855"/>
<gene>
    <name evidence="4" type="ORF">BMMGA3_14855</name>
</gene>
<evidence type="ECO:0000256" key="3">
    <source>
        <dbReference type="PIRSR" id="PIRSR607837-1"/>
    </source>
</evidence>
<evidence type="ECO:0000256" key="1">
    <source>
        <dbReference type="ARBA" id="ARBA00008635"/>
    </source>
</evidence>
<protein>
    <submittedName>
        <fullName evidence="4">DinB family protein</fullName>
    </submittedName>
</protein>
<sequence>MNKNFLNYHFWATNKVLDHLGTLPEGILSKEIPNVFPSILKTLEHLYAVESMWIQRIQGNNLSAFPEITFQNIPQAREAFSEVHSQYLAASNTEDNKLIYYQNTKGQMFCSQLWDIFIHIVNHGTYHRGNITSMLRQLGEKGISTDFIIYLRESHDKGI</sequence>
<dbReference type="InterPro" id="IPR034660">
    <property type="entry name" value="DinB/YfiT-like"/>
</dbReference>
<dbReference type="KEGG" id="bmet:BMMGA3_14855"/>
<dbReference type="Gene3D" id="1.20.120.450">
    <property type="entry name" value="dinb family like domain"/>
    <property type="match status" value="1"/>
</dbReference>
<dbReference type="RefSeq" id="WP_003349362.1">
    <property type="nucleotide sequence ID" value="NZ_ADWW01000005.1"/>
</dbReference>
<dbReference type="Pfam" id="PF05163">
    <property type="entry name" value="DinB"/>
    <property type="match status" value="1"/>
</dbReference>
<evidence type="ECO:0000313" key="5">
    <source>
        <dbReference type="Proteomes" id="UP000027602"/>
    </source>
</evidence>
<proteinExistence type="inferred from homology"/>
<dbReference type="InterPro" id="IPR007837">
    <property type="entry name" value="DinB"/>
</dbReference>
<dbReference type="PANTHER" id="PTHR37302">
    <property type="entry name" value="SLR1116 PROTEIN"/>
    <property type="match status" value="1"/>
</dbReference>
<dbReference type="Proteomes" id="UP000027602">
    <property type="component" value="Chromosome"/>
</dbReference>
<keyword evidence="5" id="KW-1185">Reference proteome</keyword>